<evidence type="ECO:0000256" key="1">
    <source>
        <dbReference type="ARBA" id="ARBA00004325"/>
    </source>
</evidence>
<proteinExistence type="predicted"/>
<dbReference type="PANTHER" id="PTHR28074">
    <property type="entry name" value="ATP SYNTHASE SUBUNIT K, MITOCHONDRIAL"/>
    <property type="match status" value="1"/>
</dbReference>
<dbReference type="AlphaFoldDB" id="A0A166DQH0"/>
<evidence type="ECO:0008006" key="6">
    <source>
        <dbReference type="Google" id="ProtNLM"/>
    </source>
</evidence>
<keyword evidence="2" id="KW-0496">Mitochondrion</keyword>
<dbReference type="Proteomes" id="UP000076532">
    <property type="component" value="Unassembled WGS sequence"/>
</dbReference>
<accession>A0A166DQH0</accession>
<evidence type="ECO:0000313" key="4">
    <source>
        <dbReference type="EMBL" id="KZP14966.1"/>
    </source>
</evidence>
<evidence type="ECO:0000256" key="2">
    <source>
        <dbReference type="ARBA" id="ARBA00023128"/>
    </source>
</evidence>
<reference evidence="4 5" key="1">
    <citation type="journal article" date="2016" name="Mol. Biol. Evol.">
        <title>Comparative Genomics of Early-Diverging Mushroom-Forming Fungi Provides Insights into the Origins of Lignocellulose Decay Capabilities.</title>
        <authorList>
            <person name="Nagy L.G."/>
            <person name="Riley R."/>
            <person name="Tritt A."/>
            <person name="Adam C."/>
            <person name="Daum C."/>
            <person name="Floudas D."/>
            <person name="Sun H."/>
            <person name="Yadav J.S."/>
            <person name="Pangilinan J."/>
            <person name="Larsson K.H."/>
            <person name="Matsuura K."/>
            <person name="Barry K."/>
            <person name="Labutti K."/>
            <person name="Kuo R."/>
            <person name="Ohm R.A."/>
            <person name="Bhattacharya S.S."/>
            <person name="Shirouzu T."/>
            <person name="Yoshinaga Y."/>
            <person name="Martin F.M."/>
            <person name="Grigoriev I.V."/>
            <person name="Hibbett D.S."/>
        </authorList>
    </citation>
    <scope>NUCLEOTIDE SEQUENCE [LARGE SCALE GENOMIC DNA]</scope>
    <source>
        <strain evidence="4 5">CBS 109695</strain>
    </source>
</reference>
<dbReference type="EMBL" id="KV417610">
    <property type="protein sequence ID" value="KZP14966.1"/>
    <property type="molecule type" value="Genomic_DNA"/>
</dbReference>
<dbReference type="OrthoDB" id="2094445at2759"/>
<dbReference type="STRING" id="436010.A0A166DQH0"/>
<name>A0A166DQH0_9AGAM</name>
<organism evidence="4 5">
    <name type="scientific">Athelia psychrophila</name>
    <dbReference type="NCBI Taxonomy" id="1759441"/>
    <lineage>
        <taxon>Eukaryota</taxon>
        <taxon>Fungi</taxon>
        <taxon>Dikarya</taxon>
        <taxon>Basidiomycota</taxon>
        <taxon>Agaricomycotina</taxon>
        <taxon>Agaricomycetes</taxon>
        <taxon>Agaricomycetidae</taxon>
        <taxon>Atheliales</taxon>
        <taxon>Atheliaceae</taxon>
        <taxon>Athelia</taxon>
    </lineage>
</organism>
<keyword evidence="3" id="KW-0472">Membrane</keyword>
<dbReference type="GO" id="GO:0015986">
    <property type="term" value="P:proton motive force-driven ATP synthesis"/>
    <property type="evidence" value="ECO:0007669"/>
    <property type="project" value="TreeGrafter"/>
</dbReference>
<evidence type="ECO:0000313" key="5">
    <source>
        <dbReference type="Proteomes" id="UP000076532"/>
    </source>
</evidence>
<keyword evidence="5" id="KW-1185">Reference proteome</keyword>
<comment type="subcellular location">
    <subcellularLocation>
        <location evidence="1">Mitochondrion membrane</location>
    </subcellularLocation>
</comment>
<dbReference type="GO" id="GO:0031966">
    <property type="term" value="C:mitochondrial membrane"/>
    <property type="evidence" value="ECO:0007669"/>
    <property type="project" value="UniProtKB-SubCell"/>
</dbReference>
<dbReference type="Pfam" id="PF11022">
    <property type="entry name" value="ATP19"/>
    <property type="match status" value="1"/>
</dbReference>
<dbReference type="PANTHER" id="PTHR28074:SF1">
    <property type="entry name" value="ATP SYNTHASE SUBUNIT K, MITOCHONDRIAL"/>
    <property type="match status" value="1"/>
</dbReference>
<evidence type="ECO:0000256" key="3">
    <source>
        <dbReference type="ARBA" id="ARBA00023136"/>
    </source>
</evidence>
<protein>
    <recommendedName>
        <fullName evidence="6">ATP synthase subunit K, mitochondrial</fullName>
    </recommendedName>
</protein>
<dbReference type="InterPro" id="IPR021278">
    <property type="entry name" value="ATP19"/>
</dbReference>
<sequence length="81" mass="8576">MSYVIFGRVIKNEYLVLGTLAAVGGIVAATTGGKKDAAPVPKTLVEKVKQAVPINAGSSEEEQLFSSIKNFIAEAEKSEKH</sequence>
<gene>
    <name evidence="4" type="ORF">FIBSPDRAFT_98264</name>
</gene>